<accession>K2NUR9</accession>
<reference evidence="1 2" key="1">
    <citation type="journal article" date="2012" name="BMC Genomics">
        <title>Comparative genomic analysis of human infective Trypanosoma cruzi lineages with the bat-restricted subspecies T. cruzi marinkellei.</title>
        <authorList>
            <person name="Franzen O."/>
            <person name="Talavera-Lopez C."/>
            <person name="Ochaya S."/>
            <person name="Butler C.E."/>
            <person name="Messenger L.A."/>
            <person name="Lewis M.D."/>
            <person name="Llewellyn M.S."/>
            <person name="Marinkelle C.J."/>
            <person name="Tyler K.M."/>
            <person name="Miles M.A."/>
            <person name="Andersson B."/>
        </authorList>
    </citation>
    <scope>NUCLEOTIDE SEQUENCE [LARGE SCALE GENOMIC DNA]</scope>
    <source>
        <strain evidence="1 2">B7</strain>
    </source>
</reference>
<dbReference type="AlphaFoldDB" id="K2NUR9"/>
<dbReference type="EMBL" id="AHKC01009646">
    <property type="protein sequence ID" value="EKF32717.1"/>
    <property type="molecule type" value="Genomic_DNA"/>
</dbReference>
<sequence length="503" mass="55776">MTLAVPQCLLRLLEDYTLQALDAAYDVSDEFEEELTDLTSRAKRIQAVLQLIRDCEKSCHATSSVAASKAIMRNTSEAFTQFALQALGQMSSELTGTPATGARTPQSNAPSFGLLPIGRPVSLPEAALELFAHNTKVVFRRVEKRGRDDGAVEAEHRQESLKKSVFSRLAAEQRKRRLALYTARTALFPRATSLPSLSVKGVEENLPPFVPPAVREFAALNMEAECEMLTAFYRVDAKVQLLRELPGLRSLVKQRRELLHAAGVSLQCVSDSMNEAGEQPWFEFPSVSEGVIRIVVRQSLVLDVTWESAHGGQWRLLALHWLLRVQTLPEILQVKTFSVHTCENEAAKGLFSYGGSLRVQPAHHEATLRYLSRCLETGLESGCMGALRVVNAVAMEVIETQCKVMREKFFVGPLESSFMLDVRPGTHVAMTLQLPSTMGSAHGGALHVKYNLCMGTIVVERRRGTDTQTMQQTDFYTDSLVQQKPSPVVVVDVESLLWQFAFA</sequence>
<name>K2NUR9_TRYCR</name>
<organism evidence="1 2">
    <name type="scientific">Trypanosoma cruzi marinkellei</name>
    <dbReference type="NCBI Taxonomy" id="85056"/>
    <lineage>
        <taxon>Eukaryota</taxon>
        <taxon>Discoba</taxon>
        <taxon>Euglenozoa</taxon>
        <taxon>Kinetoplastea</taxon>
        <taxon>Metakinetoplastina</taxon>
        <taxon>Trypanosomatida</taxon>
        <taxon>Trypanosomatidae</taxon>
        <taxon>Trypanosoma</taxon>
        <taxon>Schizotrypanum</taxon>
    </lineage>
</organism>
<protein>
    <submittedName>
        <fullName evidence="1">Uncharacterized protein</fullName>
    </submittedName>
</protein>
<dbReference type="OrthoDB" id="273098at2759"/>
<keyword evidence="2" id="KW-1185">Reference proteome</keyword>
<evidence type="ECO:0000313" key="2">
    <source>
        <dbReference type="Proteomes" id="UP000007350"/>
    </source>
</evidence>
<evidence type="ECO:0000313" key="1">
    <source>
        <dbReference type="EMBL" id="EKF32717.1"/>
    </source>
</evidence>
<gene>
    <name evidence="1" type="ORF">MOQ_003428</name>
</gene>
<proteinExistence type="predicted"/>
<dbReference type="Proteomes" id="UP000007350">
    <property type="component" value="Unassembled WGS sequence"/>
</dbReference>
<comment type="caution">
    <text evidence="1">The sequence shown here is derived from an EMBL/GenBank/DDBJ whole genome shotgun (WGS) entry which is preliminary data.</text>
</comment>